<dbReference type="SUPFAM" id="SSF52540">
    <property type="entry name" value="P-loop containing nucleoside triphosphate hydrolases"/>
    <property type="match status" value="1"/>
</dbReference>
<dbReference type="PROSITE" id="PS00676">
    <property type="entry name" value="SIGMA54_INTERACT_2"/>
    <property type="match status" value="1"/>
</dbReference>
<dbReference type="Pfam" id="PF00158">
    <property type="entry name" value="Sigma54_activat"/>
    <property type="match status" value="1"/>
</dbReference>
<dbReference type="GO" id="GO:0006355">
    <property type="term" value="P:regulation of DNA-templated transcription"/>
    <property type="evidence" value="ECO:0007669"/>
    <property type="project" value="InterPro"/>
</dbReference>
<dbReference type="AlphaFoldDB" id="X0YCB2"/>
<comment type="caution">
    <text evidence="4">The sequence shown here is derived from an EMBL/GenBank/DDBJ whole genome shotgun (WGS) entry which is preliminary data.</text>
</comment>
<dbReference type="InterPro" id="IPR003593">
    <property type="entry name" value="AAA+_ATPase"/>
</dbReference>
<feature type="domain" description="Sigma-54 factor interaction" evidence="3">
    <location>
        <begin position="4"/>
        <end position="180"/>
    </location>
</feature>
<dbReference type="PANTHER" id="PTHR32071">
    <property type="entry name" value="TRANSCRIPTIONAL REGULATORY PROTEIN"/>
    <property type="match status" value="1"/>
</dbReference>
<evidence type="ECO:0000256" key="1">
    <source>
        <dbReference type="ARBA" id="ARBA00022741"/>
    </source>
</evidence>
<dbReference type="SMART" id="SM00382">
    <property type="entry name" value="AAA"/>
    <property type="match status" value="1"/>
</dbReference>
<gene>
    <name evidence="4" type="ORF">S01H1_61486</name>
</gene>
<dbReference type="EMBL" id="BARS01040317">
    <property type="protein sequence ID" value="GAG34451.1"/>
    <property type="molecule type" value="Genomic_DNA"/>
</dbReference>
<dbReference type="Gene3D" id="3.40.50.300">
    <property type="entry name" value="P-loop containing nucleotide triphosphate hydrolases"/>
    <property type="match status" value="1"/>
</dbReference>
<evidence type="ECO:0000313" key="4">
    <source>
        <dbReference type="EMBL" id="GAG34451.1"/>
    </source>
</evidence>
<dbReference type="PROSITE" id="PS50045">
    <property type="entry name" value="SIGMA54_INTERACT_4"/>
    <property type="match status" value="1"/>
</dbReference>
<evidence type="ECO:0000256" key="2">
    <source>
        <dbReference type="ARBA" id="ARBA00022840"/>
    </source>
</evidence>
<sequence>MDSLVGNSPWARDLRGSIERVADCRSNVLIIGPSGTGKELIAGAIHRQSRRANAPLVAIDCTSIPAGLFPSQLFGHVKGAFSGAECSTLGSFRAADGGTVFLDEIGELNLELQAQLLRVLQQRTVIPVGSHEGIAVDVRIIAATSRHLAEEVDAGRFRLDLYYRLNVVKLQAIPLCDRPE</sequence>
<dbReference type="InterPro" id="IPR002078">
    <property type="entry name" value="Sigma_54_int"/>
</dbReference>
<name>X0YCB2_9ZZZZ</name>
<feature type="non-terminal residue" evidence="4">
    <location>
        <position position="180"/>
    </location>
</feature>
<keyword evidence="1" id="KW-0547">Nucleotide-binding</keyword>
<protein>
    <recommendedName>
        <fullName evidence="3">Sigma-54 factor interaction domain-containing protein</fullName>
    </recommendedName>
</protein>
<accession>X0YCB2</accession>
<dbReference type="CDD" id="cd00009">
    <property type="entry name" value="AAA"/>
    <property type="match status" value="1"/>
</dbReference>
<organism evidence="4">
    <name type="scientific">marine sediment metagenome</name>
    <dbReference type="NCBI Taxonomy" id="412755"/>
    <lineage>
        <taxon>unclassified sequences</taxon>
        <taxon>metagenomes</taxon>
        <taxon>ecological metagenomes</taxon>
    </lineage>
</organism>
<reference evidence="4" key="1">
    <citation type="journal article" date="2014" name="Front. Microbiol.">
        <title>High frequency of phylogenetically diverse reductive dehalogenase-homologous genes in deep subseafloor sedimentary metagenomes.</title>
        <authorList>
            <person name="Kawai M."/>
            <person name="Futagami T."/>
            <person name="Toyoda A."/>
            <person name="Takaki Y."/>
            <person name="Nishi S."/>
            <person name="Hori S."/>
            <person name="Arai W."/>
            <person name="Tsubouchi T."/>
            <person name="Morono Y."/>
            <person name="Uchiyama I."/>
            <person name="Ito T."/>
            <person name="Fujiyama A."/>
            <person name="Inagaki F."/>
            <person name="Takami H."/>
        </authorList>
    </citation>
    <scope>NUCLEOTIDE SEQUENCE</scope>
    <source>
        <strain evidence="4">Expedition CK06-06</strain>
    </source>
</reference>
<keyword evidence="2" id="KW-0067">ATP-binding</keyword>
<proteinExistence type="predicted"/>
<dbReference type="FunFam" id="3.40.50.300:FF:000006">
    <property type="entry name" value="DNA-binding transcriptional regulator NtrC"/>
    <property type="match status" value="1"/>
</dbReference>
<dbReference type="InterPro" id="IPR027417">
    <property type="entry name" value="P-loop_NTPase"/>
</dbReference>
<dbReference type="InterPro" id="IPR025943">
    <property type="entry name" value="Sigma_54_int_dom_ATP-bd_2"/>
</dbReference>
<evidence type="ECO:0000259" key="3">
    <source>
        <dbReference type="PROSITE" id="PS50045"/>
    </source>
</evidence>
<dbReference type="GO" id="GO:0005524">
    <property type="term" value="F:ATP binding"/>
    <property type="evidence" value="ECO:0007669"/>
    <property type="project" value="UniProtKB-KW"/>
</dbReference>